<dbReference type="Pfam" id="PF00395">
    <property type="entry name" value="SLH"/>
    <property type="match status" value="3"/>
</dbReference>
<dbReference type="InterPro" id="IPR051465">
    <property type="entry name" value="Cell_Envelope_Struct_Comp"/>
</dbReference>
<feature type="domain" description="SLH" evidence="4">
    <location>
        <begin position="578"/>
        <end position="641"/>
    </location>
</feature>
<dbReference type="PROSITE" id="PS51272">
    <property type="entry name" value="SLH"/>
    <property type="match status" value="3"/>
</dbReference>
<keyword evidence="1" id="KW-0677">Repeat</keyword>
<keyword evidence="3" id="KW-1133">Transmembrane helix</keyword>
<organism evidence="5 6">
    <name type="scientific">Acetivibrio thermocellus AD2</name>
    <dbReference type="NCBI Taxonomy" id="1138384"/>
    <lineage>
        <taxon>Bacteria</taxon>
        <taxon>Bacillati</taxon>
        <taxon>Bacillota</taxon>
        <taxon>Clostridia</taxon>
        <taxon>Eubacteriales</taxon>
        <taxon>Oscillospiraceae</taxon>
        <taxon>Acetivibrio</taxon>
    </lineage>
</organism>
<accession>A0AB36TFT8</accession>
<proteinExistence type="predicted"/>
<comment type="caution">
    <text evidence="5">The sequence shown here is derived from an EMBL/GenBank/DDBJ whole genome shotgun (WGS) entry which is preliminary data.</text>
</comment>
<feature type="region of interest" description="Disordered" evidence="2">
    <location>
        <begin position="468"/>
        <end position="521"/>
    </location>
</feature>
<evidence type="ECO:0000313" key="6">
    <source>
        <dbReference type="Proteomes" id="UP000223596"/>
    </source>
</evidence>
<dbReference type="PANTHER" id="PTHR43308">
    <property type="entry name" value="OUTER MEMBRANE PROTEIN ALPHA-RELATED"/>
    <property type="match status" value="1"/>
</dbReference>
<feature type="domain" description="SLH" evidence="4">
    <location>
        <begin position="516"/>
        <end position="577"/>
    </location>
</feature>
<evidence type="ECO:0000256" key="3">
    <source>
        <dbReference type="SAM" id="Phobius"/>
    </source>
</evidence>
<dbReference type="EMBL" id="PDBW01000001">
    <property type="protein sequence ID" value="PFH02161.1"/>
    <property type="molecule type" value="Genomic_DNA"/>
</dbReference>
<dbReference type="InterPro" id="IPR001119">
    <property type="entry name" value="SLH_dom"/>
</dbReference>
<dbReference type="RefSeq" id="WP_003519383.1">
    <property type="nucleotide sequence ID" value="NZ_CP013828.1"/>
</dbReference>
<evidence type="ECO:0000259" key="4">
    <source>
        <dbReference type="PROSITE" id="PS51272"/>
    </source>
</evidence>
<keyword evidence="3" id="KW-0472">Membrane</keyword>
<feature type="domain" description="SLH" evidence="4">
    <location>
        <begin position="642"/>
        <end position="703"/>
    </location>
</feature>
<reference evidence="5 6" key="1">
    <citation type="submission" date="2017-09" db="EMBL/GenBank/DDBJ databases">
        <title>Evaluation of Pacific Biosciences Sequencing Technology to Finishing C. thermocellum Genome Sequences.</title>
        <authorList>
            <person name="Brown S."/>
        </authorList>
    </citation>
    <scope>NUCLEOTIDE SEQUENCE [LARGE SCALE GENOMIC DNA]</scope>
    <source>
        <strain evidence="5 6">AD2</strain>
    </source>
</reference>
<evidence type="ECO:0000256" key="1">
    <source>
        <dbReference type="ARBA" id="ARBA00022737"/>
    </source>
</evidence>
<keyword evidence="3" id="KW-0812">Transmembrane</keyword>
<name>A0AB36TFT8_ACETH</name>
<dbReference type="PANTHER" id="PTHR43308:SF5">
    <property type="entry name" value="S-LAYER PROTEIN _ PEPTIDOGLYCAN ENDO-BETA-N-ACETYLGLUCOSAMINIDASE"/>
    <property type="match status" value="1"/>
</dbReference>
<protein>
    <submittedName>
        <fullName evidence="5">S-layer family protein</fullName>
    </submittedName>
</protein>
<evidence type="ECO:0000256" key="2">
    <source>
        <dbReference type="SAM" id="MobiDB-lite"/>
    </source>
</evidence>
<sequence>MKKFHNKQLQNIICSIIAIVMIFGVIATVAYAEVVQPDAFQKVVLQVISLTEQQRINFVNNVLDQITTENYKDYVDDAKAILGLSMSDSDMEKALKSYAYYPDTHKGTLKELIKIFELPSKQYDTSAFSDIEKRINFNITGDSNDSRGFKLFVEIFKAIRKFNNAPVFYDGSDDIYKLDITVQGNNTLKNEINALISSVESLTRKGINDFDSFTEYIENEINSNSYGQIYGLKVFLKDELGSSTYAGTLPEPSEIDPLQKVFLAIISLPQKDRKAFVENVLVKLTPDNYADYVYEAKKILGVTITDGQMKAALKVYASYSETYRAQIEGMILAFDLSAIKIDTSLFADLAADINFEVTGDANDDRGIKFVVNTLDWLSQFTGPIVFDGTEVPYKVDFRIQGNATMKRHLDGLIKLIKSLEKRGVTNFDSFLVLAEDIVNANDNIQIYNFKKLLRDLYGRSVYDGELPYPPVTPTPAPTSGGGSGGSGGSGGGSTATPAPTPTPTSTSIEEPTPSDVPAAPFNDIAGHWAEEFIAKLAARNVVSGYPDGSVKPDIEITRAEMAVIVVKSAGLEPVENVSLKFKDADQIPAWAAGYVQAGVEAGIIAGYEDNTFRPSRNLTREEMVVLIMKAYEFGAVENPEFSFIDASEIGDWSKPFVGKAVELGFVVGYPDNTFKPKKSVTRAEAFTVLWKAIEAKEAANAPAEEAEVAE</sequence>
<dbReference type="Proteomes" id="UP000223596">
    <property type="component" value="Unassembled WGS sequence"/>
</dbReference>
<dbReference type="AlphaFoldDB" id="A0AB36TFT8"/>
<feature type="compositionally biased region" description="Gly residues" evidence="2">
    <location>
        <begin position="479"/>
        <end position="493"/>
    </location>
</feature>
<feature type="transmembrane region" description="Helical" evidence="3">
    <location>
        <begin position="12"/>
        <end position="32"/>
    </location>
</feature>
<evidence type="ECO:0000313" key="5">
    <source>
        <dbReference type="EMBL" id="PFH02161.1"/>
    </source>
</evidence>
<gene>
    <name evidence="5" type="ORF">M972_11927</name>
</gene>